<name>A0A3S5FFQ5_9PLAT</name>
<dbReference type="Proteomes" id="UP000784294">
    <property type="component" value="Unassembled WGS sequence"/>
</dbReference>
<evidence type="ECO:0000313" key="1">
    <source>
        <dbReference type="EMBL" id="VEL33255.1"/>
    </source>
</evidence>
<protein>
    <submittedName>
        <fullName evidence="1">Uncharacterized protein</fullName>
    </submittedName>
</protein>
<proteinExistence type="predicted"/>
<dbReference type="EMBL" id="CAAALY010245444">
    <property type="protein sequence ID" value="VEL33255.1"/>
    <property type="molecule type" value="Genomic_DNA"/>
</dbReference>
<dbReference type="OrthoDB" id="275715at2759"/>
<dbReference type="AlphaFoldDB" id="A0A3S5FFQ5"/>
<reference evidence="1" key="1">
    <citation type="submission" date="2018-11" db="EMBL/GenBank/DDBJ databases">
        <authorList>
            <consortium name="Pathogen Informatics"/>
        </authorList>
    </citation>
    <scope>NUCLEOTIDE SEQUENCE</scope>
</reference>
<keyword evidence="2" id="KW-1185">Reference proteome</keyword>
<comment type="caution">
    <text evidence="1">The sequence shown here is derived from an EMBL/GenBank/DDBJ whole genome shotgun (WGS) entry which is preliminary data.</text>
</comment>
<evidence type="ECO:0000313" key="2">
    <source>
        <dbReference type="Proteomes" id="UP000784294"/>
    </source>
</evidence>
<sequence>MLADRVVAHIREVESRLDLARHYGNPYPRLVNLPKGTLPINKHSQPVALGGVDNSGPRDGRAGVKRTRQILQHAQPSYLLSYTKNGYENPS</sequence>
<accession>A0A3S5FFQ5</accession>
<gene>
    <name evidence="1" type="ORF">PXEA_LOCUS26695</name>
</gene>
<organism evidence="1 2">
    <name type="scientific">Protopolystoma xenopodis</name>
    <dbReference type="NCBI Taxonomy" id="117903"/>
    <lineage>
        <taxon>Eukaryota</taxon>
        <taxon>Metazoa</taxon>
        <taxon>Spiralia</taxon>
        <taxon>Lophotrochozoa</taxon>
        <taxon>Platyhelminthes</taxon>
        <taxon>Monogenea</taxon>
        <taxon>Polyopisthocotylea</taxon>
        <taxon>Polystomatidea</taxon>
        <taxon>Polystomatidae</taxon>
        <taxon>Protopolystoma</taxon>
    </lineage>
</organism>